<protein>
    <submittedName>
        <fullName evidence="1">Uncharacterized protein</fullName>
    </submittedName>
</protein>
<accession>A0A4S8JQG9</accession>
<dbReference type="AlphaFoldDB" id="A0A4S8JQG9"/>
<dbReference type="Proteomes" id="UP000317650">
    <property type="component" value="Chromosome 1"/>
</dbReference>
<comment type="caution">
    <text evidence="1">The sequence shown here is derived from an EMBL/GenBank/DDBJ whole genome shotgun (WGS) entry which is preliminary data.</text>
</comment>
<keyword evidence="2" id="KW-1185">Reference proteome</keyword>
<evidence type="ECO:0000313" key="1">
    <source>
        <dbReference type="EMBL" id="THU64289.1"/>
    </source>
</evidence>
<organism evidence="1 2">
    <name type="scientific">Musa balbisiana</name>
    <name type="common">Banana</name>
    <dbReference type="NCBI Taxonomy" id="52838"/>
    <lineage>
        <taxon>Eukaryota</taxon>
        <taxon>Viridiplantae</taxon>
        <taxon>Streptophyta</taxon>
        <taxon>Embryophyta</taxon>
        <taxon>Tracheophyta</taxon>
        <taxon>Spermatophyta</taxon>
        <taxon>Magnoliopsida</taxon>
        <taxon>Liliopsida</taxon>
        <taxon>Zingiberales</taxon>
        <taxon>Musaceae</taxon>
        <taxon>Musa</taxon>
    </lineage>
</organism>
<dbReference type="EMBL" id="PYDT01000004">
    <property type="protein sequence ID" value="THU64289.1"/>
    <property type="molecule type" value="Genomic_DNA"/>
</dbReference>
<reference evidence="1 2" key="1">
    <citation type="journal article" date="2019" name="Nat. Plants">
        <title>Genome sequencing of Musa balbisiana reveals subgenome evolution and function divergence in polyploid bananas.</title>
        <authorList>
            <person name="Yao X."/>
        </authorList>
    </citation>
    <scope>NUCLEOTIDE SEQUENCE [LARGE SCALE GENOMIC DNA]</scope>
    <source>
        <strain evidence="2">cv. DH-PKW</strain>
        <tissue evidence="1">Leaves</tissue>
    </source>
</reference>
<name>A0A4S8JQG9_MUSBA</name>
<proteinExistence type="predicted"/>
<evidence type="ECO:0000313" key="2">
    <source>
        <dbReference type="Proteomes" id="UP000317650"/>
    </source>
</evidence>
<sequence>MEERTKSMDEQQKSPVAKLDLIRRSCNQLKGFNLSLYAAKNIRRDISPAASRGGSEEFHLWAGQWFASMRHASPVVARAARTDLVALVDLTGPAPLAVDALAEAAAAFPAPDCAVSSQVSHVQDILVDVSVLVPTVPRYAFALHVGKPFPVRGPTMVRGLPGVDRTARGESRFRRRSCLTAAISCSAGSTAAASAERKLRRKLA</sequence>
<gene>
    <name evidence="1" type="ORF">C4D60_Mb01t24890</name>
</gene>